<feature type="transmembrane region" description="Helical" evidence="1">
    <location>
        <begin position="142"/>
        <end position="164"/>
    </location>
</feature>
<feature type="transmembrane region" description="Helical" evidence="1">
    <location>
        <begin position="67"/>
        <end position="85"/>
    </location>
</feature>
<evidence type="ECO:0000313" key="2">
    <source>
        <dbReference type="EMBL" id="ARF15753.1"/>
    </source>
</evidence>
<keyword evidence="3" id="KW-1185">Reference proteome</keyword>
<keyword evidence="1" id="KW-1133">Transmembrane helix</keyword>
<sequence length="165" mass="18708">MDSVPFLGDVFTRMGIWVLIATCIAAYSQTALRAAIHTLLFFLGMLTGYYLYSAHLFGVYSTNDMKYWGIVAVVTPFLAVVVWYAKHGRCLACFLPALPMGLMLSLSLGIGLFYLDVNYLEEFIMYIILCVIFYRNSKQLTIVIVLSVMVTSVIELTPLSWFFMF</sequence>
<protein>
    <recommendedName>
        <fullName evidence="4">GGDEF domain-containing protein</fullName>
    </recommendedName>
</protein>
<feature type="transmembrane region" description="Helical" evidence="1">
    <location>
        <begin position="92"/>
        <end position="113"/>
    </location>
</feature>
<evidence type="ECO:0000256" key="1">
    <source>
        <dbReference type="SAM" id="Phobius"/>
    </source>
</evidence>
<keyword evidence="1" id="KW-0812">Transmembrane</keyword>
<accession>A0ABN4YUT2</accession>
<organism evidence="2 3">
    <name type="scientific">Sporosarcina ureae</name>
    <dbReference type="NCBI Taxonomy" id="1571"/>
    <lineage>
        <taxon>Bacteria</taxon>
        <taxon>Bacillati</taxon>
        <taxon>Bacillota</taxon>
        <taxon>Bacilli</taxon>
        <taxon>Bacillales</taxon>
        <taxon>Caryophanaceae</taxon>
        <taxon>Sporosarcina</taxon>
    </lineage>
</organism>
<feature type="transmembrane region" description="Helical" evidence="1">
    <location>
        <begin position="34"/>
        <end position="52"/>
    </location>
</feature>
<evidence type="ECO:0000313" key="3">
    <source>
        <dbReference type="Proteomes" id="UP000192486"/>
    </source>
</evidence>
<feature type="transmembrane region" description="Helical" evidence="1">
    <location>
        <begin position="6"/>
        <end position="27"/>
    </location>
</feature>
<proteinExistence type="predicted"/>
<evidence type="ECO:0008006" key="4">
    <source>
        <dbReference type="Google" id="ProtNLM"/>
    </source>
</evidence>
<keyword evidence="1" id="KW-0472">Membrane</keyword>
<name>A0ABN4YUT2_SPOUR</name>
<dbReference type="EMBL" id="CP015108">
    <property type="protein sequence ID" value="ARF15753.1"/>
    <property type="molecule type" value="Genomic_DNA"/>
</dbReference>
<feature type="transmembrane region" description="Helical" evidence="1">
    <location>
        <begin position="119"/>
        <end position="135"/>
    </location>
</feature>
<reference evidence="2 3" key="1">
    <citation type="submission" date="2016-04" db="EMBL/GenBank/DDBJ databases">
        <title>Comparative Genomics and Epigenetics of Sporosarcina ureae.</title>
        <authorList>
            <person name="Oliver A.S."/>
            <person name="Cooper K.K."/>
        </authorList>
    </citation>
    <scope>NUCLEOTIDE SEQUENCE [LARGE SCALE GENOMIC DNA]</scope>
    <source>
        <strain evidence="2 3">S204</strain>
    </source>
</reference>
<dbReference type="Proteomes" id="UP000192486">
    <property type="component" value="Chromosome"/>
</dbReference>
<gene>
    <name evidence="2" type="ORF">SporoS204_11565</name>
</gene>